<reference evidence="1 2" key="1">
    <citation type="submission" date="2020-01" db="EMBL/GenBank/DDBJ databases">
        <title>Draft genome assembly of Ensifer adhaerens T173.</title>
        <authorList>
            <person name="Craig J.E."/>
            <person name="Stinchcombe J.R."/>
        </authorList>
    </citation>
    <scope>NUCLEOTIDE SEQUENCE [LARGE SCALE GENOMIC DNA]</scope>
    <source>
        <strain evidence="1 2">T173</strain>
    </source>
</reference>
<evidence type="ECO:0000313" key="1">
    <source>
        <dbReference type="EMBL" id="MBM3090289.1"/>
    </source>
</evidence>
<dbReference type="EMBL" id="WXFA01000003">
    <property type="protein sequence ID" value="MBM3090289.1"/>
    <property type="molecule type" value="Genomic_DNA"/>
</dbReference>
<keyword evidence="2" id="KW-1185">Reference proteome</keyword>
<proteinExistence type="predicted"/>
<organism evidence="1 2">
    <name type="scientific">Ensifer canadensis</name>
    <dbReference type="NCBI Taxonomy" id="555315"/>
    <lineage>
        <taxon>Bacteria</taxon>
        <taxon>Pseudomonadati</taxon>
        <taxon>Pseudomonadota</taxon>
        <taxon>Alphaproteobacteria</taxon>
        <taxon>Hyphomicrobiales</taxon>
        <taxon>Rhizobiaceae</taxon>
        <taxon>Sinorhizobium/Ensifer group</taxon>
        <taxon>Ensifer</taxon>
    </lineage>
</organism>
<accession>A0AAW4FGI2</accession>
<sequence>MSAAKAETLYYGSRAGMEVTVVKKSNIGTTHAKIFTKHTRENATAFCREYVQKVTPKCIADELKVELLTEISANCKTGTFITLNGQGYQFKGSNPDYDPTGMSTEYLLVEAGGGEPLDGSSASGYDVALDQYKALCPNRVQ</sequence>
<protein>
    <submittedName>
        <fullName evidence="1">Uncharacterized protein</fullName>
    </submittedName>
</protein>
<evidence type="ECO:0000313" key="2">
    <source>
        <dbReference type="Proteomes" id="UP000744980"/>
    </source>
</evidence>
<name>A0AAW4FGI2_9HYPH</name>
<gene>
    <name evidence="1" type="ORF">GFB56_05605</name>
</gene>
<dbReference type="AlphaFoldDB" id="A0AAW4FGI2"/>
<comment type="caution">
    <text evidence="1">The sequence shown here is derived from an EMBL/GenBank/DDBJ whole genome shotgun (WGS) entry which is preliminary data.</text>
</comment>
<dbReference type="Proteomes" id="UP000744980">
    <property type="component" value="Unassembled WGS sequence"/>
</dbReference>